<proteinExistence type="predicted"/>
<feature type="domain" description="Helix-turn-helix" evidence="1">
    <location>
        <begin position="60"/>
        <end position="106"/>
    </location>
</feature>
<dbReference type="RefSeq" id="WP_090304260.1">
    <property type="nucleotide sequence ID" value="NZ_FNRK01000001.1"/>
</dbReference>
<dbReference type="OrthoDB" id="1684751at2"/>
<evidence type="ECO:0000313" key="2">
    <source>
        <dbReference type="EMBL" id="SDZ93831.1"/>
    </source>
</evidence>
<evidence type="ECO:0000259" key="1">
    <source>
        <dbReference type="Pfam" id="PF12728"/>
    </source>
</evidence>
<dbReference type="STRING" id="81409.SAMN04515656_101208"/>
<dbReference type="AlphaFoldDB" id="A0A1H3X4B7"/>
<organism evidence="2 3">
    <name type="scientific">Eubacterium aggregans</name>
    <dbReference type="NCBI Taxonomy" id="81409"/>
    <lineage>
        <taxon>Bacteria</taxon>
        <taxon>Bacillati</taxon>
        <taxon>Bacillota</taxon>
        <taxon>Clostridia</taxon>
        <taxon>Eubacteriales</taxon>
        <taxon>Eubacteriaceae</taxon>
        <taxon>Eubacterium</taxon>
    </lineage>
</organism>
<name>A0A1H3X4B7_9FIRM</name>
<keyword evidence="3" id="KW-1185">Reference proteome</keyword>
<dbReference type="Proteomes" id="UP000199394">
    <property type="component" value="Unassembled WGS sequence"/>
</dbReference>
<protein>
    <submittedName>
        <fullName evidence="2">Helix-turn-helix domain-containing protein</fullName>
    </submittedName>
</protein>
<reference evidence="2 3" key="1">
    <citation type="submission" date="2016-10" db="EMBL/GenBank/DDBJ databases">
        <authorList>
            <person name="de Groot N.N."/>
        </authorList>
    </citation>
    <scope>NUCLEOTIDE SEQUENCE [LARGE SCALE GENOMIC DNA]</scope>
    <source>
        <strain evidence="2 3">SR12</strain>
    </source>
</reference>
<accession>A0A1H3X4B7</accession>
<dbReference type="Pfam" id="PF12728">
    <property type="entry name" value="HTH_17"/>
    <property type="match status" value="1"/>
</dbReference>
<dbReference type="InterPro" id="IPR041657">
    <property type="entry name" value="HTH_17"/>
</dbReference>
<dbReference type="EMBL" id="FNRK01000001">
    <property type="protein sequence ID" value="SDZ93831.1"/>
    <property type="molecule type" value="Genomic_DNA"/>
</dbReference>
<gene>
    <name evidence="2" type="ORF">SAMN04515656_101208</name>
</gene>
<evidence type="ECO:0000313" key="3">
    <source>
        <dbReference type="Proteomes" id="UP000199394"/>
    </source>
</evidence>
<sequence>MATPRIKSAQDFKIEAIEALKGQLDCYVLEEEKRAVQASLERVEAIQTMRTPDKPERLTYSVPEAAMVVGISKASMYTIANRQDFPKIRLGTKIVIPIKEFEQWISDEAMREAQQWQEG</sequence>